<dbReference type="Proteomes" id="UP000271241">
    <property type="component" value="Unassembled WGS sequence"/>
</dbReference>
<feature type="non-terminal residue" evidence="2">
    <location>
        <position position="313"/>
    </location>
</feature>
<organism evidence="2 3">
    <name type="scientific">Thamnocephalis sphaerospora</name>
    <dbReference type="NCBI Taxonomy" id="78915"/>
    <lineage>
        <taxon>Eukaryota</taxon>
        <taxon>Fungi</taxon>
        <taxon>Fungi incertae sedis</taxon>
        <taxon>Zoopagomycota</taxon>
        <taxon>Zoopagomycotina</taxon>
        <taxon>Zoopagomycetes</taxon>
        <taxon>Zoopagales</taxon>
        <taxon>Sigmoideomycetaceae</taxon>
        <taxon>Thamnocephalis</taxon>
    </lineage>
</organism>
<dbReference type="SMART" id="SM01100">
    <property type="entry name" value="CRAL_TRIO_N"/>
    <property type="match status" value="1"/>
</dbReference>
<gene>
    <name evidence="2" type="ORF">THASP1DRAFT_3088</name>
</gene>
<protein>
    <submittedName>
        <fullName evidence="2">CRAL-TRIO domain-containing protein</fullName>
    </submittedName>
</protein>
<dbReference type="SUPFAM" id="SSF52087">
    <property type="entry name" value="CRAL/TRIO domain"/>
    <property type="match status" value="1"/>
</dbReference>
<dbReference type="SUPFAM" id="SSF46938">
    <property type="entry name" value="CRAL/TRIO N-terminal domain"/>
    <property type="match status" value="1"/>
</dbReference>
<feature type="domain" description="CRAL-TRIO" evidence="1">
    <location>
        <begin position="61"/>
        <end position="218"/>
    </location>
</feature>
<evidence type="ECO:0000259" key="1">
    <source>
        <dbReference type="PROSITE" id="PS50191"/>
    </source>
</evidence>
<reference evidence="3" key="1">
    <citation type="journal article" date="2018" name="Nat. Microbiol.">
        <title>Leveraging single-cell genomics to expand the fungal tree of life.</title>
        <authorList>
            <person name="Ahrendt S.R."/>
            <person name="Quandt C.A."/>
            <person name="Ciobanu D."/>
            <person name="Clum A."/>
            <person name="Salamov A."/>
            <person name="Andreopoulos B."/>
            <person name="Cheng J.F."/>
            <person name="Woyke T."/>
            <person name="Pelin A."/>
            <person name="Henrissat B."/>
            <person name="Reynolds N.K."/>
            <person name="Benny G.L."/>
            <person name="Smith M.E."/>
            <person name="James T.Y."/>
            <person name="Grigoriev I.V."/>
        </authorList>
    </citation>
    <scope>NUCLEOTIDE SEQUENCE [LARGE SCALE GENOMIC DNA]</scope>
    <source>
        <strain evidence="3">RSA 1356</strain>
    </source>
</reference>
<dbReference type="InterPro" id="IPR036273">
    <property type="entry name" value="CRAL/TRIO_N_dom_sf"/>
</dbReference>
<sequence length="313" mass="36279">EELRVGFWGLIMHDHPDSLLLRFLRARKWVVVKALEGAVLTLQWRVRENLAEIVREGEAKLNLRTLQIGQAYMHGVDKQQRPVCYIAARHHNKDLQPFEDIRRFTLWTMETVRLMIHPPVETVDILFDLGDFTMANMDYNFVKFIVQCFQAYYPESLGVYVVANAPWVFWGIWKIITPLLDPVVASKFQCARKVNDLQEYIDPSWLLPSLGGTDERGFTYLPYRKEDDYRLNDEAGRAEHQAALDALNTRFVAQTRDWIAAGENAAALETASKERDGTADEMRTAFFKLDPYVRSRTFYHRLGVLGEDGSCDW</sequence>
<keyword evidence="3" id="KW-1185">Reference proteome</keyword>
<name>A0A4P9XMR2_9FUNG</name>
<feature type="non-terminal residue" evidence="2">
    <location>
        <position position="1"/>
    </location>
</feature>
<dbReference type="InterPro" id="IPR036865">
    <property type="entry name" value="CRAL-TRIO_dom_sf"/>
</dbReference>
<dbReference type="SMART" id="SM00516">
    <property type="entry name" value="SEC14"/>
    <property type="match status" value="1"/>
</dbReference>
<dbReference type="Pfam" id="PF03765">
    <property type="entry name" value="CRAL_TRIO_N"/>
    <property type="match status" value="1"/>
</dbReference>
<dbReference type="CDD" id="cd00170">
    <property type="entry name" value="SEC14"/>
    <property type="match status" value="1"/>
</dbReference>
<dbReference type="InterPro" id="IPR011074">
    <property type="entry name" value="CRAL/TRIO_N_dom"/>
</dbReference>
<dbReference type="AlphaFoldDB" id="A0A4P9XMR2"/>
<dbReference type="InterPro" id="IPR052432">
    <property type="entry name" value="PITP/CRAL-TRIO"/>
</dbReference>
<dbReference type="Gene3D" id="3.40.525.10">
    <property type="entry name" value="CRAL-TRIO lipid binding domain"/>
    <property type="match status" value="1"/>
</dbReference>
<dbReference type="PROSITE" id="PS50191">
    <property type="entry name" value="CRAL_TRIO"/>
    <property type="match status" value="1"/>
</dbReference>
<evidence type="ECO:0000313" key="2">
    <source>
        <dbReference type="EMBL" id="RKP07092.1"/>
    </source>
</evidence>
<dbReference type="InterPro" id="IPR001251">
    <property type="entry name" value="CRAL-TRIO_dom"/>
</dbReference>
<proteinExistence type="predicted"/>
<dbReference type="PANTHER" id="PTHR46590">
    <property type="entry name" value="PHOSPHATIDYLINOSITOL TRANSFER PROTEIN CSR1-RELATED"/>
    <property type="match status" value="1"/>
</dbReference>
<dbReference type="EMBL" id="KZ992768">
    <property type="protein sequence ID" value="RKP07092.1"/>
    <property type="molecule type" value="Genomic_DNA"/>
</dbReference>
<dbReference type="PANTHER" id="PTHR46590:SF1">
    <property type="entry name" value="PHOSPHATIDYLINOSITOL TRANSFER PROTEIN CSR1"/>
    <property type="match status" value="1"/>
</dbReference>
<accession>A0A4P9XMR2</accession>
<dbReference type="Pfam" id="PF00650">
    <property type="entry name" value="CRAL_TRIO"/>
    <property type="match status" value="1"/>
</dbReference>
<dbReference type="OrthoDB" id="43460at2759"/>
<dbReference type="STRING" id="78915.A0A4P9XMR2"/>
<evidence type="ECO:0000313" key="3">
    <source>
        <dbReference type="Proteomes" id="UP000271241"/>
    </source>
</evidence>